<feature type="region of interest" description="Disordered" evidence="1">
    <location>
        <begin position="295"/>
        <end position="341"/>
    </location>
</feature>
<sequence>MPADSHIGQPALEPAASPVAVAADAELVSPPTVQSSGWSRLPRELRETVVDDVGRIIEDEGRQSEIYSLEPVAVGFFETEAARRDDLHQARVEKRRALERLSAVNRDFHSLSVPHFWRSIALVHENMCIERRLLDILPARAMHVRLFTGKVGCVSLGTLGEEDRIEEHEIAMRALRSCKNVRLVDLDFEYCDFPDFEMPAVEYLALRGFTYIITFDLYPGFANLTSLKLADNEDGSHGSDFLGHVVLLSSLKHLFIDTHIGDSFFEEALDLSADGHAVARLESLELQSSGTTISYDPLHARSTSRTSTPCPWPRPSRPTSSTSSPRSTSLSASSSSATAPSCSNDVEDLVTLLHAHPATLERVHIASATSLSDYDDLSFACPALGVDHWIKDPEE</sequence>
<name>A0A194S4C5_RHOGW</name>
<protein>
    <recommendedName>
        <fullName evidence="4">Proteophosphoglycan ppg4</fullName>
    </recommendedName>
</protein>
<dbReference type="RefSeq" id="XP_018271418.1">
    <property type="nucleotide sequence ID" value="XM_018412563.1"/>
</dbReference>
<keyword evidence="3" id="KW-1185">Reference proteome</keyword>
<dbReference type="GeneID" id="28973012"/>
<evidence type="ECO:0000256" key="1">
    <source>
        <dbReference type="SAM" id="MobiDB-lite"/>
    </source>
</evidence>
<gene>
    <name evidence="2" type="ORF">RHOBADRAFT_21892</name>
</gene>
<dbReference type="EMBL" id="KQ474078">
    <property type="protein sequence ID" value="KPV75369.1"/>
    <property type="molecule type" value="Genomic_DNA"/>
</dbReference>
<dbReference type="AlphaFoldDB" id="A0A194S4C5"/>
<evidence type="ECO:0000313" key="2">
    <source>
        <dbReference type="EMBL" id="KPV75369.1"/>
    </source>
</evidence>
<proteinExistence type="predicted"/>
<reference evidence="2 3" key="1">
    <citation type="journal article" date="2015" name="Front. Microbiol.">
        <title>Genome sequence of the plant growth promoting endophytic yeast Rhodotorula graminis WP1.</title>
        <authorList>
            <person name="Firrincieli A."/>
            <person name="Otillar R."/>
            <person name="Salamov A."/>
            <person name="Schmutz J."/>
            <person name="Khan Z."/>
            <person name="Redman R.S."/>
            <person name="Fleck N.D."/>
            <person name="Lindquist E."/>
            <person name="Grigoriev I.V."/>
            <person name="Doty S.L."/>
        </authorList>
    </citation>
    <scope>NUCLEOTIDE SEQUENCE [LARGE SCALE GENOMIC DNA]</scope>
    <source>
        <strain evidence="2 3">WP1</strain>
    </source>
</reference>
<feature type="compositionally biased region" description="Low complexity" evidence="1">
    <location>
        <begin position="317"/>
        <end position="341"/>
    </location>
</feature>
<evidence type="ECO:0000313" key="3">
    <source>
        <dbReference type="Proteomes" id="UP000053890"/>
    </source>
</evidence>
<evidence type="ECO:0008006" key="4">
    <source>
        <dbReference type="Google" id="ProtNLM"/>
    </source>
</evidence>
<organism evidence="2 3">
    <name type="scientific">Rhodotorula graminis (strain WP1)</name>
    <dbReference type="NCBI Taxonomy" id="578459"/>
    <lineage>
        <taxon>Eukaryota</taxon>
        <taxon>Fungi</taxon>
        <taxon>Dikarya</taxon>
        <taxon>Basidiomycota</taxon>
        <taxon>Pucciniomycotina</taxon>
        <taxon>Microbotryomycetes</taxon>
        <taxon>Sporidiobolales</taxon>
        <taxon>Sporidiobolaceae</taxon>
        <taxon>Rhodotorula</taxon>
    </lineage>
</organism>
<accession>A0A194S4C5</accession>
<feature type="compositionally biased region" description="Low complexity" evidence="1">
    <location>
        <begin position="300"/>
        <end position="309"/>
    </location>
</feature>
<dbReference type="Proteomes" id="UP000053890">
    <property type="component" value="Unassembled WGS sequence"/>
</dbReference>